<dbReference type="GO" id="GO:0008253">
    <property type="term" value="F:5'-nucleotidase activity"/>
    <property type="evidence" value="ECO:0007669"/>
    <property type="project" value="TreeGrafter"/>
</dbReference>
<dbReference type="AlphaFoldDB" id="A0A1D8TQ86"/>
<dbReference type="Pfam" id="PF02872">
    <property type="entry name" value="5_nucleotid_C"/>
    <property type="match status" value="1"/>
</dbReference>
<dbReference type="Gene3D" id="3.60.21.10">
    <property type="match status" value="1"/>
</dbReference>
<protein>
    <submittedName>
        <fullName evidence="3">Bifunctional metallophosphatase/5'-nucleotidase</fullName>
    </submittedName>
</protein>
<evidence type="ECO:0000259" key="2">
    <source>
        <dbReference type="Pfam" id="PF02872"/>
    </source>
</evidence>
<comment type="similarity">
    <text evidence="1">Belongs to the 5'-nucleotidase family.</text>
</comment>
<dbReference type="STRING" id="1458985.BJP34_09935"/>
<keyword evidence="1" id="KW-0378">Hydrolase</keyword>
<dbReference type="InterPro" id="IPR008334">
    <property type="entry name" value="5'-Nucleotdase_C"/>
</dbReference>
<dbReference type="GO" id="GO:0000166">
    <property type="term" value="F:nucleotide binding"/>
    <property type="evidence" value="ECO:0007669"/>
    <property type="project" value="UniProtKB-KW"/>
</dbReference>
<dbReference type="GO" id="GO:0008768">
    <property type="term" value="F:UDP-sugar diphosphatase activity"/>
    <property type="evidence" value="ECO:0007669"/>
    <property type="project" value="TreeGrafter"/>
</dbReference>
<dbReference type="SUPFAM" id="SSF56300">
    <property type="entry name" value="Metallo-dependent phosphatases"/>
    <property type="match status" value="1"/>
</dbReference>
<dbReference type="KEGG" id="mpro:BJP34_09935"/>
<dbReference type="OrthoDB" id="9768561at2"/>
<dbReference type="GO" id="GO:0030288">
    <property type="term" value="C:outer membrane-bounded periplasmic space"/>
    <property type="evidence" value="ECO:0007669"/>
    <property type="project" value="TreeGrafter"/>
</dbReference>
<dbReference type="PANTHER" id="PTHR11575">
    <property type="entry name" value="5'-NUCLEOTIDASE-RELATED"/>
    <property type="match status" value="1"/>
</dbReference>
<dbReference type="RefSeq" id="WP_070392208.1">
    <property type="nucleotide sequence ID" value="NZ_CP017599.1"/>
</dbReference>
<dbReference type="Proteomes" id="UP000177870">
    <property type="component" value="Chromosome"/>
</dbReference>
<sequence>MNWNRIWKIGVAVAIALVLAIVAYLVIAKQNLPIPDLGSTGTSNPEPEVVDSDAEPFTLQLLHASDFEAGLAALEDAPRFSAVLNALKEDYPNTLVLSSGDNYIPSPFLFAGSDPRLNETPVGEASIGHANIEIHNQLGIQASSFGNHDFDLGTKEVRDIIQPDGAYRGALFPYLSANLDYSTDPNLSSLITANGQEVSTIPAGQVAGTAVITVNGEPIGIVGASTPLLPTISSSDGVTVFPENPTDYDALAAKIQTAVDELTATGINKIILLAHMQQLTIERDELAPRLRDVDIIVAGGSHTLLSDATDRLRLGDTSGGSYPILKTNRDGNAIAVVNTDATYKYVGRLVVDFDANGILIPSSIDPNISGAYATDDQGVEAVGGTPDPEVVEITNTLDEVISTQDSNIFGNTKVFLRGDRAFVRTEETNLGNLTADANLAYAKTVDTTTVFSFKNGGGIRSNIGVISAANGGIDPNDFELLPPAANPEVGKEEGEVSQLDITNSLRFNNGVTLFTVTADQLLETIEDAVAATAPGATPGQFPQVGRLKFSFDSTRPANDRVLSLVVLDDQDQVLDVVAQNGELVGDPSRTFRGVTISYVADGAPLSTFLSANPALFHRVDFWGEPDSNGNGVLDAEEDLNKNGIRDGAIPEPFDGFANFASFGSEQDALAEYLHEFFPTAANAFNQPDTDPTLDERIQNLAFREDTVIPE</sequence>
<feature type="domain" description="5'-Nucleotidase C-terminal" evidence="2">
    <location>
        <begin position="410"/>
        <end position="603"/>
    </location>
</feature>
<dbReference type="InterPro" id="IPR036907">
    <property type="entry name" value="5'-Nucleotdase_C_sf"/>
</dbReference>
<keyword evidence="1" id="KW-0547">Nucleotide-binding</keyword>
<dbReference type="SUPFAM" id="SSF55816">
    <property type="entry name" value="5'-nucleotidase (syn. UDP-sugar hydrolase), C-terminal domain"/>
    <property type="match status" value="1"/>
</dbReference>
<evidence type="ECO:0000313" key="4">
    <source>
        <dbReference type="Proteomes" id="UP000177870"/>
    </source>
</evidence>
<gene>
    <name evidence="3" type="ORF">BJP34_09935</name>
</gene>
<evidence type="ECO:0000313" key="3">
    <source>
        <dbReference type="EMBL" id="AOW99732.1"/>
    </source>
</evidence>
<proteinExistence type="inferred from homology"/>
<dbReference type="GO" id="GO:0009166">
    <property type="term" value="P:nucleotide catabolic process"/>
    <property type="evidence" value="ECO:0007669"/>
    <property type="project" value="InterPro"/>
</dbReference>
<dbReference type="PRINTS" id="PR01607">
    <property type="entry name" value="APYRASEFAMLY"/>
</dbReference>
<dbReference type="InterPro" id="IPR029052">
    <property type="entry name" value="Metallo-depent_PP-like"/>
</dbReference>
<evidence type="ECO:0000256" key="1">
    <source>
        <dbReference type="RuleBase" id="RU362119"/>
    </source>
</evidence>
<reference evidence="4" key="1">
    <citation type="submission" date="2016-10" db="EMBL/GenBank/DDBJ databases">
        <title>Comparative genomics uncovers the prolific and rare metabolic potential of the cyanobacterial genus Moorea.</title>
        <authorList>
            <person name="Leao T."/>
            <person name="Castelao G."/>
            <person name="Korobeynikov A."/>
            <person name="Monroe E.A."/>
            <person name="Podell S."/>
            <person name="Glukhov E."/>
            <person name="Allen E."/>
            <person name="Gerwick W.H."/>
            <person name="Gerwick L."/>
        </authorList>
    </citation>
    <scope>NUCLEOTIDE SEQUENCE [LARGE SCALE GENOMIC DNA]</scope>
    <source>
        <strain evidence="4">PAL-8-15-08-1</strain>
    </source>
</reference>
<organism evidence="3 4">
    <name type="scientific">Moorena producens PAL-8-15-08-1</name>
    <dbReference type="NCBI Taxonomy" id="1458985"/>
    <lineage>
        <taxon>Bacteria</taxon>
        <taxon>Bacillati</taxon>
        <taxon>Cyanobacteriota</taxon>
        <taxon>Cyanophyceae</taxon>
        <taxon>Coleofasciculales</taxon>
        <taxon>Coleofasciculaceae</taxon>
        <taxon>Moorena</taxon>
    </lineage>
</organism>
<dbReference type="InterPro" id="IPR006179">
    <property type="entry name" value="5_nucleotidase/apyrase"/>
</dbReference>
<name>A0A1D8TQ86_9CYAN</name>
<dbReference type="EMBL" id="CP017599">
    <property type="protein sequence ID" value="AOW99732.1"/>
    <property type="molecule type" value="Genomic_DNA"/>
</dbReference>
<accession>A0A1D8TQ86</accession>
<dbReference type="PANTHER" id="PTHR11575:SF24">
    <property type="entry name" value="5'-NUCLEOTIDASE"/>
    <property type="match status" value="1"/>
</dbReference>
<dbReference type="Gene3D" id="3.90.780.10">
    <property type="entry name" value="5'-Nucleotidase, C-terminal domain"/>
    <property type="match status" value="1"/>
</dbReference>